<evidence type="ECO:0000256" key="3">
    <source>
        <dbReference type="SAM" id="MobiDB-lite"/>
    </source>
</evidence>
<organism evidence="4 5">
    <name type="scientific">Anolis carolinensis</name>
    <name type="common">Green anole</name>
    <name type="synonym">American chameleon</name>
    <dbReference type="NCBI Taxonomy" id="28377"/>
    <lineage>
        <taxon>Eukaryota</taxon>
        <taxon>Metazoa</taxon>
        <taxon>Chordata</taxon>
        <taxon>Craniata</taxon>
        <taxon>Vertebrata</taxon>
        <taxon>Euteleostomi</taxon>
        <taxon>Lepidosauria</taxon>
        <taxon>Squamata</taxon>
        <taxon>Bifurcata</taxon>
        <taxon>Unidentata</taxon>
        <taxon>Episquamata</taxon>
        <taxon>Toxicofera</taxon>
        <taxon>Iguania</taxon>
        <taxon>Dactyloidae</taxon>
        <taxon>Anolis</taxon>
    </lineage>
</organism>
<dbReference type="Pfam" id="PF05556">
    <property type="entry name" value="Calsarcin"/>
    <property type="match status" value="1"/>
</dbReference>
<dbReference type="InterPro" id="IPR008438">
    <property type="entry name" value="MYOZ"/>
</dbReference>
<reference evidence="4" key="2">
    <citation type="submission" date="2025-08" db="UniProtKB">
        <authorList>
            <consortium name="Ensembl"/>
        </authorList>
    </citation>
    <scope>IDENTIFICATION</scope>
</reference>
<dbReference type="eggNOG" id="ENOG502S22C">
    <property type="taxonomic scope" value="Eukaryota"/>
</dbReference>
<evidence type="ECO:0000313" key="5">
    <source>
        <dbReference type="Proteomes" id="UP000001646"/>
    </source>
</evidence>
<dbReference type="Ensembl" id="ENSACAT00000014818.4">
    <property type="protein sequence ID" value="ENSACAP00000014523.3"/>
    <property type="gene ID" value="ENSACAG00000014811.4"/>
</dbReference>
<dbReference type="GO" id="GO:0015629">
    <property type="term" value="C:actin cytoskeleton"/>
    <property type="evidence" value="ECO:0000318"/>
    <property type="project" value="GO_Central"/>
</dbReference>
<dbReference type="PANTHER" id="PTHR15941">
    <property type="entry name" value="MYOZENIN"/>
    <property type="match status" value="1"/>
</dbReference>
<evidence type="ECO:0000256" key="2">
    <source>
        <dbReference type="ARBA" id="ARBA00022553"/>
    </source>
</evidence>
<proteinExistence type="inferred from homology"/>
<dbReference type="GeneTree" id="ENSGT00950000183027"/>
<dbReference type="GO" id="GO:0003779">
    <property type="term" value="F:actin binding"/>
    <property type="evidence" value="ECO:0000318"/>
    <property type="project" value="GO_Central"/>
</dbReference>
<dbReference type="HOGENOM" id="CLU_071316_1_0_1"/>
<dbReference type="GO" id="GO:0030018">
    <property type="term" value="C:Z disc"/>
    <property type="evidence" value="ECO:0000318"/>
    <property type="project" value="GO_Central"/>
</dbReference>
<dbReference type="GO" id="GO:0051373">
    <property type="term" value="F:FATZ binding"/>
    <property type="evidence" value="ECO:0000318"/>
    <property type="project" value="GO_Central"/>
</dbReference>
<dbReference type="InParanoid" id="G1KQA9"/>
<name>G1KQA9_ANOCA</name>
<comment type="similarity">
    <text evidence="1">Belongs to the myozenin family.</text>
</comment>
<feature type="region of interest" description="Disordered" evidence="3">
    <location>
        <begin position="265"/>
        <end position="287"/>
    </location>
</feature>
<dbReference type="Proteomes" id="UP000001646">
    <property type="component" value="Chromosome 2"/>
</dbReference>
<gene>
    <name evidence="4" type="primary">MYOZ3</name>
</gene>
<dbReference type="AlphaFoldDB" id="G1KQA9"/>
<dbReference type="Bgee" id="ENSACAG00000014811">
    <property type="expression patterns" value="Expressed in skeletal muscle tissue and 6 other cell types or tissues"/>
</dbReference>
<evidence type="ECO:0000256" key="1">
    <source>
        <dbReference type="ARBA" id="ARBA00009126"/>
    </source>
</evidence>
<sequence>MFPVPRLDLRREQHAPVSAIMKEIREKYGPKLDLGKKVSIPQDLMMEELSLPVNRGSQLYQKRQKRVQQFVLERPTAYTLTSMKTVGSGGGSNANYNEAGATDGSMSNHNTEGKENDPDGLQASVSGKGAPPKVPQKTSKVLRMSKALNPNAIAPGYSGPLKEMPPEKFNRTAIPKGYQSPWREFLSSEDYQVDHEIRLPEPPKKVNISDFRSFNRTPTPFGGPLLNDVFPGFEMGEDPTDTMNSLQLISNRPSFNRTPREMLNKMEGGEKRGREHYECIDSKKSRS</sequence>
<keyword evidence="2" id="KW-0597">Phosphoprotein</keyword>
<evidence type="ECO:0000313" key="4">
    <source>
        <dbReference type="Ensembl" id="ENSACAP00000014523.3"/>
    </source>
</evidence>
<feature type="region of interest" description="Disordered" evidence="3">
    <location>
        <begin position="83"/>
        <end position="136"/>
    </location>
</feature>
<reference evidence="4 5" key="1">
    <citation type="submission" date="2009-12" db="EMBL/GenBank/DDBJ databases">
        <title>The Genome Sequence of Anolis carolinensis (Green Anole Lizard).</title>
        <authorList>
            <consortium name="The Genome Sequencing Platform"/>
            <person name="Di Palma F."/>
            <person name="Alfoldi J."/>
            <person name="Heiman D."/>
            <person name="Young S."/>
            <person name="Grabherr M."/>
            <person name="Johnson J."/>
            <person name="Lander E.S."/>
            <person name="Lindblad-Toh K."/>
        </authorList>
    </citation>
    <scope>NUCLEOTIDE SEQUENCE [LARGE SCALE GENOMIC DNA]</scope>
    <source>
        <strain evidence="4 5">JBL SC #1</strain>
    </source>
</reference>
<keyword evidence="5" id="KW-1185">Reference proteome</keyword>
<protein>
    <submittedName>
        <fullName evidence="4">Myozenin 3</fullName>
    </submittedName>
</protein>
<reference evidence="4" key="3">
    <citation type="submission" date="2025-09" db="UniProtKB">
        <authorList>
            <consortium name="Ensembl"/>
        </authorList>
    </citation>
    <scope>IDENTIFICATION</scope>
</reference>
<accession>G1KQA9</accession>
<dbReference type="STRING" id="28377.ENSACAP00000014523"/>
<dbReference type="PANTHER" id="PTHR15941:SF15">
    <property type="entry name" value="MYOZENIN-3"/>
    <property type="match status" value="1"/>
</dbReference>
<dbReference type="GO" id="GO:0031433">
    <property type="term" value="F:telethonin binding"/>
    <property type="evidence" value="ECO:0000318"/>
    <property type="project" value="GO_Central"/>
</dbReference>